<evidence type="ECO:0000259" key="6">
    <source>
        <dbReference type="Pfam" id="PF04263"/>
    </source>
</evidence>
<evidence type="ECO:0000313" key="9">
    <source>
        <dbReference type="Proteomes" id="UP000037046"/>
    </source>
</evidence>
<evidence type="ECO:0000256" key="5">
    <source>
        <dbReference type="NCBIfam" id="TIGR01378"/>
    </source>
</evidence>
<dbReference type="Pfam" id="PF04263">
    <property type="entry name" value="TPK_catalytic"/>
    <property type="match status" value="1"/>
</dbReference>
<dbReference type="Proteomes" id="UP000037046">
    <property type="component" value="Unassembled WGS sequence"/>
</dbReference>
<dbReference type="EMBL" id="LGVV01000014">
    <property type="protein sequence ID" value="KNX41959.1"/>
    <property type="molecule type" value="Genomic_DNA"/>
</dbReference>
<dbReference type="GO" id="GO:0005524">
    <property type="term" value="F:ATP binding"/>
    <property type="evidence" value="ECO:0007669"/>
    <property type="project" value="UniProtKB-KW"/>
</dbReference>
<dbReference type="CDD" id="cd07995">
    <property type="entry name" value="TPK"/>
    <property type="match status" value="1"/>
</dbReference>
<evidence type="ECO:0000313" key="8">
    <source>
        <dbReference type="EMBL" id="KNX41959.1"/>
    </source>
</evidence>
<keyword evidence="9" id="KW-1185">Reference proteome</keyword>
<dbReference type="PANTHER" id="PTHR41299:SF1">
    <property type="entry name" value="THIAMINE PYROPHOSPHOKINASE"/>
    <property type="match status" value="1"/>
</dbReference>
<name>A0A0L6CW26_9RHOB</name>
<reference evidence="9" key="1">
    <citation type="submission" date="2015-07" db="EMBL/GenBank/DDBJ databases">
        <title>Draft Genome Sequence of Roseovarius tolerans EL-164, a producer of N-Acylated Alanine Methyl Esters (NAMEs).</title>
        <authorList>
            <person name="Voget S."/>
            <person name="Bruns H."/>
            <person name="Wagner-Doebler I."/>
            <person name="Schulz S."/>
            <person name="Daniel R."/>
        </authorList>
    </citation>
    <scope>NUCLEOTIDE SEQUENCE [LARGE SCALE GENOMIC DNA]</scope>
    <source>
        <strain evidence="9">EL-164</strain>
    </source>
</reference>
<dbReference type="RefSeq" id="WP_050662338.1">
    <property type="nucleotide sequence ID" value="NZ_CP118494.1"/>
</dbReference>
<dbReference type="InterPro" id="IPR053149">
    <property type="entry name" value="TPK"/>
</dbReference>
<proteinExistence type="predicted"/>
<dbReference type="SUPFAM" id="SSF63862">
    <property type="entry name" value="Thiamin pyrophosphokinase, substrate-binding domain"/>
    <property type="match status" value="1"/>
</dbReference>
<dbReference type="EC" id="2.7.6.2" evidence="5"/>
<dbReference type="InterPro" id="IPR007373">
    <property type="entry name" value="Thiamin_PyroPKinase_B1-bd"/>
</dbReference>
<sequence>MIVHESDPITLVGGAGLSDQLFDQALEVAPLVVAADSGADRALAHGITPRAVIGDFDSISEAARRALPEAVLHQMRDQDSTDFDKCLRSVTAPLILGVGFCGDRLDHQMAACNALVRYPAQRCVLLGETDLMFLCPPAIHLPLTAGCRVSLFPMGAVEGLSDGLQWPIRGLNFSPDGQIGTSNAATGPVHLTFTAPKMLVMLPLDRLGSVVAALAESAARWPDGTNPR</sequence>
<keyword evidence="2" id="KW-0547">Nucleotide-binding</keyword>
<dbReference type="GO" id="GO:0016301">
    <property type="term" value="F:kinase activity"/>
    <property type="evidence" value="ECO:0007669"/>
    <property type="project" value="UniProtKB-KW"/>
</dbReference>
<dbReference type="Gene3D" id="3.40.50.10240">
    <property type="entry name" value="Thiamin pyrophosphokinase, catalytic domain"/>
    <property type="match status" value="1"/>
</dbReference>
<dbReference type="Pfam" id="PF04265">
    <property type="entry name" value="TPK_B1_binding"/>
    <property type="match status" value="1"/>
</dbReference>
<dbReference type="SUPFAM" id="SSF63999">
    <property type="entry name" value="Thiamin pyrophosphokinase, catalytic domain"/>
    <property type="match status" value="1"/>
</dbReference>
<dbReference type="GO" id="GO:0009229">
    <property type="term" value="P:thiamine diphosphate biosynthetic process"/>
    <property type="evidence" value="ECO:0007669"/>
    <property type="project" value="InterPro"/>
</dbReference>
<dbReference type="GO" id="GO:0004788">
    <property type="term" value="F:thiamine diphosphokinase activity"/>
    <property type="evidence" value="ECO:0007669"/>
    <property type="project" value="UniProtKB-UniRule"/>
</dbReference>
<dbReference type="InterPro" id="IPR036759">
    <property type="entry name" value="TPK_catalytic_sf"/>
</dbReference>
<evidence type="ECO:0000256" key="2">
    <source>
        <dbReference type="ARBA" id="ARBA00022741"/>
    </source>
</evidence>
<keyword evidence="3 8" id="KW-0418">Kinase</keyword>
<feature type="domain" description="Thiamin pyrophosphokinase thiamin-binding" evidence="7">
    <location>
        <begin position="144"/>
        <end position="196"/>
    </location>
</feature>
<organism evidence="8 9">
    <name type="scientific">Roseovarius tolerans</name>
    <dbReference type="NCBI Taxonomy" id="74031"/>
    <lineage>
        <taxon>Bacteria</taxon>
        <taxon>Pseudomonadati</taxon>
        <taxon>Pseudomonadota</taxon>
        <taxon>Alphaproteobacteria</taxon>
        <taxon>Rhodobacterales</taxon>
        <taxon>Roseobacteraceae</taxon>
        <taxon>Roseovarius</taxon>
    </lineage>
</organism>
<evidence type="ECO:0000256" key="4">
    <source>
        <dbReference type="ARBA" id="ARBA00022840"/>
    </source>
</evidence>
<keyword evidence="1" id="KW-0808">Transferase</keyword>
<evidence type="ECO:0000256" key="3">
    <source>
        <dbReference type="ARBA" id="ARBA00022777"/>
    </source>
</evidence>
<dbReference type="NCBIfam" id="TIGR01378">
    <property type="entry name" value="thi_PPkinase"/>
    <property type="match status" value="1"/>
</dbReference>
<dbReference type="AlphaFoldDB" id="A0A0L6CW26"/>
<feature type="domain" description="Thiamin pyrophosphokinase catalytic" evidence="6">
    <location>
        <begin position="22"/>
        <end position="121"/>
    </location>
</feature>
<dbReference type="PATRIC" id="fig|74031.6.peg.1457"/>
<dbReference type="InterPro" id="IPR006282">
    <property type="entry name" value="Thi_PPkinase"/>
</dbReference>
<dbReference type="OrthoDB" id="7057856at2"/>
<dbReference type="InterPro" id="IPR036371">
    <property type="entry name" value="TPK_B1-bd_sf"/>
</dbReference>
<dbReference type="PANTHER" id="PTHR41299">
    <property type="entry name" value="THIAMINE PYROPHOSPHOKINASE"/>
    <property type="match status" value="1"/>
</dbReference>
<dbReference type="STRING" id="74031.SAMN04488077_11236"/>
<keyword evidence="4" id="KW-0067">ATP-binding</keyword>
<evidence type="ECO:0000256" key="1">
    <source>
        <dbReference type="ARBA" id="ARBA00022679"/>
    </source>
</evidence>
<dbReference type="GO" id="GO:0030975">
    <property type="term" value="F:thiamine binding"/>
    <property type="evidence" value="ECO:0007669"/>
    <property type="project" value="InterPro"/>
</dbReference>
<accession>A0A0L6CW26</accession>
<protein>
    <recommendedName>
        <fullName evidence="5">Thiamine diphosphokinase</fullName>
        <ecNumber evidence="5">2.7.6.2</ecNumber>
    </recommendedName>
</protein>
<gene>
    <name evidence="8" type="ORF">ROTO_14270</name>
</gene>
<dbReference type="GO" id="GO:0006772">
    <property type="term" value="P:thiamine metabolic process"/>
    <property type="evidence" value="ECO:0007669"/>
    <property type="project" value="UniProtKB-UniRule"/>
</dbReference>
<evidence type="ECO:0000259" key="7">
    <source>
        <dbReference type="Pfam" id="PF04265"/>
    </source>
</evidence>
<dbReference type="InterPro" id="IPR007371">
    <property type="entry name" value="TPK_catalytic"/>
</dbReference>
<comment type="caution">
    <text evidence="8">The sequence shown here is derived from an EMBL/GenBank/DDBJ whole genome shotgun (WGS) entry which is preliminary data.</text>
</comment>